<dbReference type="Gene3D" id="3.40.190.10">
    <property type="entry name" value="Periplasmic binding protein-like II"/>
    <property type="match status" value="1"/>
</dbReference>
<feature type="signal peptide" evidence="7">
    <location>
        <begin position="1"/>
        <end position="25"/>
    </location>
</feature>
<organism evidence="8 9">
    <name type="scientific">Lederbergia ruris</name>
    <dbReference type="NCBI Taxonomy" id="217495"/>
    <lineage>
        <taxon>Bacteria</taxon>
        <taxon>Bacillati</taxon>
        <taxon>Bacillota</taxon>
        <taxon>Bacilli</taxon>
        <taxon>Bacillales</taxon>
        <taxon>Bacillaceae</taxon>
        <taxon>Lederbergia</taxon>
    </lineage>
</organism>
<evidence type="ECO:0000256" key="3">
    <source>
        <dbReference type="ARBA" id="ARBA00023136"/>
    </source>
</evidence>
<feature type="region of interest" description="Disordered" evidence="6">
    <location>
        <begin position="27"/>
        <end position="47"/>
    </location>
</feature>
<evidence type="ECO:0000313" key="9">
    <source>
        <dbReference type="Proteomes" id="UP000679950"/>
    </source>
</evidence>
<dbReference type="PROSITE" id="PS51257">
    <property type="entry name" value="PROKAR_LIPOPROTEIN"/>
    <property type="match status" value="1"/>
</dbReference>
<evidence type="ECO:0000256" key="7">
    <source>
        <dbReference type="SAM" id="SignalP"/>
    </source>
</evidence>
<dbReference type="InterPro" id="IPR050490">
    <property type="entry name" value="Bact_solute-bd_prot1"/>
</dbReference>
<protein>
    <submittedName>
        <fullName evidence="8">Uncharacterized protein</fullName>
    </submittedName>
</protein>
<dbReference type="PANTHER" id="PTHR43649">
    <property type="entry name" value="ARABINOSE-BINDING PROTEIN-RELATED"/>
    <property type="match status" value="1"/>
</dbReference>
<dbReference type="SUPFAM" id="SSF53850">
    <property type="entry name" value="Periplasmic binding protein-like II"/>
    <property type="match status" value="1"/>
</dbReference>
<proteinExistence type="predicted"/>
<evidence type="ECO:0000256" key="2">
    <source>
        <dbReference type="ARBA" id="ARBA00022729"/>
    </source>
</evidence>
<reference evidence="8 9" key="1">
    <citation type="submission" date="2021-03" db="EMBL/GenBank/DDBJ databases">
        <title>Antimicrobial resistance genes in bacteria isolated from Japanese honey, and their potential for conferring macrolide and lincosamide resistance in the American foulbrood pathogen Paenibacillus larvae.</title>
        <authorList>
            <person name="Okamoto M."/>
            <person name="Kumagai M."/>
            <person name="Kanamori H."/>
            <person name="Takamatsu D."/>
        </authorList>
    </citation>
    <scope>NUCLEOTIDE SEQUENCE [LARGE SCALE GENOMIC DNA]</scope>
    <source>
        <strain evidence="8 9">J8TS2</strain>
    </source>
</reference>
<keyword evidence="2 7" id="KW-0732">Signal</keyword>
<keyword evidence="5" id="KW-0449">Lipoprotein</keyword>
<feature type="chain" id="PRO_5047441618" evidence="7">
    <location>
        <begin position="26"/>
        <end position="449"/>
    </location>
</feature>
<dbReference type="PANTHER" id="PTHR43649:SF33">
    <property type="entry name" value="POLYGALACTURONAN_RHAMNOGALACTURONAN-BINDING PROTEIN YTCQ"/>
    <property type="match status" value="1"/>
</dbReference>
<name>A0ABQ4KFR0_9BACI</name>
<comment type="caution">
    <text evidence="8">The sequence shown here is derived from an EMBL/GenBank/DDBJ whole genome shotgun (WGS) entry which is preliminary data.</text>
</comment>
<evidence type="ECO:0000256" key="5">
    <source>
        <dbReference type="ARBA" id="ARBA00023288"/>
    </source>
</evidence>
<gene>
    <name evidence="8" type="ORF">J8TS2_11300</name>
</gene>
<keyword evidence="9" id="KW-1185">Reference proteome</keyword>
<accession>A0ABQ4KFR0</accession>
<dbReference type="InterPro" id="IPR006059">
    <property type="entry name" value="SBP"/>
</dbReference>
<evidence type="ECO:0000256" key="1">
    <source>
        <dbReference type="ARBA" id="ARBA00022475"/>
    </source>
</evidence>
<dbReference type="EMBL" id="BORB01000007">
    <property type="protein sequence ID" value="GIN56811.1"/>
    <property type="molecule type" value="Genomic_DNA"/>
</dbReference>
<evidence type="ECO:0000313" key="8">
    <source>
        <dbReference type="EMBL" id="GIN56811.1"/>
    </source>
</evidence>
<keyword evidence="3" id="KW-0472">Membrane</keyword>
<keyword evidence="4" id="KW-0564">Palmitate</keyword>
<dbReference type="Proteomes" id="UP000679950">
    <property type="component" value="Unassembled WGS sequence"/>
</dbReference>
<dbReference type="RefSeq" id="WP_212965746.1">
    <property type="nucleotide sequence ID" value="NZ_BORB01000007.1"/>
</dbReference>
<keyword evidence="1" id="KW-1003">Cell membrane</keyword>
<evidence type="ECO:0000256" key="6">
    <source>
        <dbReference type="SAM" id="MobiDB-lite"/>
    </source>
</evidence>
<evidence type="ECO:0000256" key="4">
    <source>
        <dbReference type="ARBA" id="ARBA00023139"/>
    </source>
</evidence>
<sequence>MKLVKKGISFLSIMLLLLLAACSHSTGGQEENREKGSEENTNAEANEADEEVTLTFVAPWSDEQVEERFKNEFEAKYPNIKIESISSWTDAEAFEELFSKKVVPDVYLVLGDFEEMNELDMAYPLDDLVEKNNMDLKKFREGAIEAIRSRDPEGEGRLLGIPVEDVVVGLFYNKEIFDKFGVNYPTDGMTWDEVIELATKVTGERDGTRYYGLETHSLSQAILQLSVTGTDPETGEVLFDQKPEYAQYFNLIKKIYDIPGNIPDNPEDKDGLEGRNVAMNLRTVSNIPVFLGTEGLDFDVVSFPSWPDKPNVAPNNLPLTLAISPHSEHKEAAFKLLEFITSKEQQINMAKVGVAPVLDDAEIRSYLAYKDGEKVEGLNIEGIYSGTPAEPAEYSPFGPDVLLYGGNFIGEMTTEFVKEYTESGIDVNTFIREMQEKYEAKIEEDKNRK</sequence>
<dbReference type="Pfam" id="PF01547">
    <property type="entry name" value="SBP_bac_1"/>
    <property type="match status" value="1"/>
</dbReference>